<dbReference type="EMBL" id="CM007899">
    <property type="protein sequence ID" value="OTG13040.1"/>
    <property type="molecule type" value="Genomic_DNA"/>
</dbReference>
<protein>
    <submittedName>
        <fullName evidence="1">Uncharacterized protein</fullName>
    </submittedName>
</protein>
<dbReference type="AlphaFoldDB" id="A0A251TPL0"/>
<reference evidence="2" key="1">
    <citation type="journal article" date="2017" name="Nature">
        <title>The sunflower genome provides insights into oil metabolism, flowering and Asterid evolution.</title>
        <authorList>
            <person name="Badouin H."/>
            <person name="Gouzy J."/>
            <person name="Grassa C.J."/>
            <person name="Murat F."/>
            <person name="Staton S.E."/>
            <person name="Cottret L."/>
            <person name="Lelandais-Briere C."/>
            <person name="Owens G.L."/>
            <person name="Carrere S."/>
            <person name="Mayjonade B."/>
            <person name="Legrand L."/>
            <person name="Gill N."/>
            <person name="Kane N.C."/>
            <person name="Bowers J.E."/>
            <person name="Hubner S."/>
            <person name="Bellec A."/>
            <person name="Berard A."/>
            <person name="Berges H."/>
            <person name="Blanchet N."/>
            <person name="Boniface M.C."/>
            <person name="Brunel D."/>
            <person name="Catrice O."/>
            <person name="Chaidir N."/>
            <person name="Claudel C."/>
            <person name="Donnadieu C."/>
            <person name="Faraut T."/>
            <person name="Fievet G."/>
            <person name="Helmstetter N."/>
            <person name="King M."/>
            <person name="Knapp S.J."/>
            <person name="Lai Z."/>
            <person name="Le Paslier M.C."/>
            <person name="Lippi Y."/>
            <person name="Lorenzon L."/>
            <person name="Mandel J.R."/>
            <person name="Marage G."/>
            <person name="Marchand G."/>
            <person name="Marquand E."/>
            <person name="Bret-Mestries E."/>
            <person name="Morien E."/>
            <person name="Nambeesan S."/>
            <person name="Nguyen T."/>
            <person name="Pegot-Espagnet P."/>
            <person name="Pouilly N."/>
            <person name="Raftis F."/>
            <person name="Sallet E."/>
            <person name="Schiex T."/>
            <person name="Thomas J."/>
            <person name="Vandecasteele C."/>
            <person name="Vares D."/>
            <person name="Vear F."/>
            <person name="Vautrin S."/>
            <person name="Crespi M."/>
            <person name="Mangin B."/>
            <person name="Burke J.M."/>
            <person name="Salse J."/>
            <person name="Munos S."/>
            <person name="Vincourt P."/>
            <person name="Rieseberg L.H."/>
            <person name="Langlade N.B."/>
        </authorList>
    </citation>
    <scope>NUCLEOTIDE SEQUENCE [LARGE SCALE GENOMIC DNA]</scope>
    <source>
        <strain evidence="2">cv. SF193</strain>
    </source>
</reference>
<evidence type="ECO:0000313" key="2">
    <source>
        <dbReference type="Proteomes" id="UP000215914"/>
    </source>
</evidence>
<accession>A0A251TPL0</accession>
<organism evidence="1 2">
    <name type="scientific">Helianthus annuus</name>
    <name type="common">Common sunflower</name>
    <dbReference type="NCBI Taxonomy" id="4232"/>
    <lineage>
        <taxon>Eukaryota</taxon>
        <taxon>Viridiplantae</taxon>
        <taxon>Streptophyta</taxon>
        <taxon>Embryophyta</taxon>
        <taxon>Tracheophyta</taxon>
        <taxon>Spermatophyta</taxon>
        <taxon>Magnoliopsida</taxon>
        <taxon>eudicotyledons</taxon>
        <taxon>Gunneridae</taxon>
        <taxon>Pentapetalae</taxon>
        <taxon>asterids</taxon>
        <taxon>campanulids</taxon>
        <taxon>Asterales</taxon>
        <taxon>Asteraceae</taxon>
        <taxon>Asteroideae</taxon>
        <taxon>Heliantheae alliance</taxon>
        <taxon>Heliantheae</taxon>
        <taxon>Helianthus</taxon>
    </lineage>
</organism>
<keyword evidence="2" id="KW-1185">Reference proteome</keyword>
<dbReference type="Proteomes" id="UP000215914">
    <property type="component" value="Chromosome 10"/>
</dbReference>
<proteinExistence type="predicted"/>
<dbReference type="InParanoid" id="A0A251TPL0"/>
<sequence length="69" mass="7690">MGYTKGLNWPLCLSSVCFLEPWSPPSSILLQISSTTINNLLLLHLLTKQIYTACLVTVETCCVEEDESQ</sequence>
<gene>
    <name evidence="1" type="ORF">HannXRQ_Chr10g0316291</name>
</gene>
<name>A0A251TPL0_HELAN</name>
<evidence type="ECO:0000313" key="1">
    <source>
        <dbReference type="EMBL" id="OTG13040.1"/>
    </source>
</evidence>